<dbReference type="Pfam" id="PF07690">
    <property type="entry name" value="MFS_1"/>
    <property type="match status" value="1"/>
</dbReference>
<dbReference type="InterPro" id="IPR036259">
    <property type="entry name" value="MFS_trans_sf"/>
</dbReference>
<proteinExistence type="predicted"/>
<name>A0A443HSP0_BYSSP</name>
<feature type="transmembrane region" description="Helical" evidence="6">
    <location>
        <begin position="367"/>
        <end position="389"/>
    </location>
</feature>
<evidence type="ECO:0000256" key="6">
    <source>
        <dbReference type="SAM" id="Phobius"/>
    </source>
</evidence>
<dbReference type="PROSITE" id="PS50850">
    <property type="entry name" value="MFS"/>
    <property type="match status" value="1"/>
</dbReference>
<feature type="transmembrane region" description="Helical" evidence="6">
    <location>
        <begin position="434"/>
        <end position="455"/>
    </location>
</feature>
<sequence>MADPTSSKSDLQKTKSPSISEAGVSIAGSFVIDPVVERSVVRKLDFRLLPVLSLMYFFNNLDRSNLGNAKTDGLDKDFGLVGNQYSIVLAVFNVTFCSFDLPSNLLLKRFSGRRMLPMMMMAWGSVTLLQCAAHNFSGLLACRFFMGIFEAGFFAGVIFYLTQFYKRNELAFRLSIFYGTVTIAGAFSGLISFGVFQIKHHLPGWMYLFIIEGGATLICASFAAWWLPLSGSRCHWFSEEESHVAELRLLHDGSVRSDDAFDLKDALKGLCDWRVMVWAMSCFSYGIAQSSVSNFLPQMIALLGYSTVKTNLYTVAPYCVGTVVLWTLCRSSDYFRERSFHLAGALMITFVGYIILITVDAEKHKGVAYFACFLLTSGAFAPSCIFHSWHANNVASESQRAAIVGFLVGSANCAGIPSSLAFDSRTAPKYMPALIVNCVFQMVGILMILGLGMWFRYDNRRRDKLQGVKLTAADVATQCLVDGWRDPNWRWTA</sequence>
<dbReference type="PANTHER" id="PTHR43791:SF9">
    <property type="entry name" value="MAJOR FACILITATOR-TYPE TRANSPORTER HXNP"/>
    <property type="match status" value="1"/>
</dbReference>
<keyword evidence="5 6" id="KW-0472">Membrane</keyword>
<dbReference type="Proteomes" id="UP000283841">
    <property type="component" value="Unassembled WGS sequence"/>
</dbReference>
<comment type="subcellular location">
    <subcellularLocation>
        <location evidence="1">Membrane</location>
        <topology evidence="1">Multi-pass membrane protein</topology>
    </subcellularLocation>
</comment>
<feature type="transmembrane region" description="Helical" evidence="6">
    <location>
        <begin position="204"/>
        <end position="227"/>
    </location>
</feature>
<dbReference type="STRING" id="264951.A0A443HSP0"/>
<evidence type="ECO:0000256" key="4">
    <source>
        <dbReference type="ARBA" id="ARBA00022989"/>
    </source>
</evidence>
<dbReference type="EMBL" id="RCNU01000007">
    <property type="protein sequence ID" value="RWQ94780.1"/>
    <property type="molecule type" value="Genomic_DNA"/>
</dbReference>
<feature type="transmembrane region" description="Helical" evidence="6">
    <location>
        <begin position="174"/>
        <end position="198"/>
    </location>
</feature>
<evidence type="ECO:0000313" key="9">
    <source>
        <dbReference type="Proteomes" id="UP000283841"/>
    </source>
</evidence>
<dbReference type="VEuPathDB" id="FungiDB:C8Q69DRAFT_528851"/>
<gene>
    <name evidence="8" type="ORF">C8Q69DRAFT_528851</name>
</gene>
<dbReference type="PANTHER" id="PTHR43791">
    <property type="entry name" value="PERMEASE-RELATED"/>
    <property type="match status" value="1"/>
</dbReference>
<dbReference type="InterPro" id="IPR020846">
    <property type="entry name" value="MFS_dom"/>
</dbReference>
<keyword evidence="4 6" id="KW-1133">Transmembrane helix</keyword>
<reference evidence="8 9" key="1">
    <citation type="journal article" date="2018" name="Front. Microbiol.">
        <title>Genomic and genetic insights into a cosmopolitan fungus, Paecilomyces variotii (Eurotiales).</title>
        <authorList>
            <person name="Urquhart A.S."/>
            <person name="Mondo S.J."/>
            <person name="Makela M.R."/>
            <person name="Hane J.K."/>
            <person name="Wiebenga A."/>
            <person name="He G."/>
            <person name="Mihaltcheva S."/>
            <person name="Pangilinan J."/>
            <person name="Lipzen A."/>
            <person name="Barry K."/>
            <person name="de Vries R.P."/>
            <person name="Grigoriev I.V."/>
            <person name="Idnurm A."/>
        </authorList>
    </citation>
    <scope>NUCLEOTIDE SEQUENCE [LARGE SCALE GENOMIC DNA]</scope>
    <source>
        <strain evidence="8 9">CBS 101075</strain>
    </source>
</reference>
<dbReference type="InterPro" id="IPR011701">
    <property type="entry name" value="MFS"/>
</dbReference>
<dbReference type="GeneID" id="39602960"/>
<evidence type="ECO:0000256" key="2">
    <source>
        <dbReference type="ARBA" id="ARBA00022448"/>
    </source>
</evidence>
<evidence type="ECO:0000259" key="7">
    <source>
        <dbReference type="PROSITE" id="PS50850"/>
    </source>
</evidence>
<protein>
    <submittedName>
        <fullName evidence="8">Major facilitator superfamily domain-containing protein</fullName>
    </submittedName>
</protein>
<dbReference type="FunFam" id="1.20.1250.20:FF:000188">
    <property type="entry name" value="MFS general substrate transporter"/>
    <property type="match status" value="1"/>
</dbReference>
<feature type="domain" description="Major facilitator superfamily (MFS) profile" evidence="7">
    <location>
        <begin position="48"/>
        <end position="462"/>
    </location>
</feature>
<organism evidence="8 9">
    <name type="scientific">Byssochlamys spectabilis</name>
    <name type="common">Paecilomyces variotii</name>
    <dbReference type="NCBI Taxonomy" id="264951"/>
    <lineage>
        <taxon>Eukaryota</taxon>
        <taxon>Fungi</taxon>
        <taxon>Dikarya</taxon>
        <taxon>Ascomycota</taxon>
        <taxon>Pezizomycotina</taxon>
        <taxon>Eurotiomycetes</taxon>
        <taxon>Eurotiomycetidae</taxon>
        <taxon>Eurotiales</taxon>
        <taxon>Thermoascaceae</taxon>
        <taxon>Paecilomyces</taxon>
    </lineage>
</organism>
<dbReference type="Gene3D" id="1.20.1250.20">
    <property type="entry name" value="MFS general substrate transporter like domains"/>
    <property type="match status" value="2"/>
</dbReference>
<accession>A0A443HSP0</accession>
<evidence type="ECO:0000256" key="5">
    <source>
        <dbReference type="ARBA" id="ARBA00023136"/>
    </source>
</evidence>
<keyword evidence="2" id="KW-0813">Transport</keyword>
<feature type="transmembrane region" description="Helical" evidence="6">
    <location>
        <begin position="144"/>
        <end position="162"/>
    </location>
</feature>
<evidence type="ECO:0000256" key="1">
    <source>
        <dbReference type="ARBA" id="ARBA00004141"/>
    </source>
</evidence>
<dbReference type="RefSeq" id="XP_028484425.1">
    <property type="nucleotide sequence ID" value="XM_028633683.1"/>
</dbReference>
<keyword evidence="9" id="KW-1185">Reference proteome</keyword>
<feature type="transmembrane region" description="Helical" evidence="6">
    <location>
        <begin position="312"/>
        <end position="328"/>
    </location>
</feature>
<evidence type="ECO:0000256" key="3">
    <source>
        <dbReference type="ARBA" id="ARBA00022692"/>
    </source>
</evidence>
<keyword evidence="3 6" id="KW-0812">Transmembrane</keyword>
<dbReference type="GO" id="GO:0016020">
    <property type="term" value="C:membrane"/>
    <property type="evidence" value="ECO:0007669"/>
    <property type="project" value="UniProtKB-SubCell"/>
</dbReference>
<evidence type="ECO:0000313" key="8">
    <source>
        <dbReference type="EMBL" id="RWQ94780.1"/>
    </source>
</evidence>
<dbReference type="FunFam" id="1.20.1250.20:FF:000013">
    <property type="entry name" value="MFS general substrate transporter"/>
    <property type="match status" value="1"/>
</dbReference>
<feature type="transmembrane region" description="Helical" evidence="6">
    <location>
        <begin position="85"/>
        <end position="107"/>
    </location>
</feature>
<dbReference type="AlphaFoldDB" id="A0A443HSP0"/>
<dbReference type="SUPFAM" id="SSF103473">
    <property type="entry name" value="MFS general substrate transporter"/>
    <property type="match status" value="1"/>
</dbReference>
<feature type="transmembrane region" description="Helical" evidence="6">
    <location>
        <begin position="401"/>
        <end position="422"/>
    </location>
</feature>
<feature type="transmembrane region" description="Helical" evidence="6">
    <location>
        <begin position="340"/>
        <end position="361"/>
    </location>
</feature>
<dbReference type="GO" id="GO:0022857">
    <property type="term" value="F:transmembrane transporter activity"/>
    <property type="evidence" value="ECO:0007669"/>
    <property type="project" value="InterPro"/>
</dbReference>
<comment type="caution">
    <text evidence="8">The sequence shown here is derived from an EMBL/GenBank/DDBJ whole genome shotgun (WGS) entry which is preliminary data.</text>
</comment>